<dbReference type="Pfam" id="PF21317">
    <property type="entry name" value="BetaGal_ABD_1"/>
    <property type="match status" value="1"/>
</dbReference>
<dbReference type="InterPro" id="IPR026283">
    <property type="entry name" value="B-gal_1-like"/>
</dbReference>
<accession>A0AAN8J3Y1</accession>
<keyword evidence="2 9" id="KW-0732">Signal</keyword>
<evidence type="ECO:0000256" key="5">
    <source>
        <dbReference type="ARBA" id="ARBA00023295"/>
    </source>
</evidence>
<sequence length="660" mass="74223">MAKKEALTTTRMLLVLTFLISLFSLSMCGNTSFSIDYNGNTFVLDGKPFRAISGSLHYSRVHPYYWHDRLLKMVAGGLNTVQTYVPWNIHEPKEGEYNFKGLADIELFLQTAQEVGIKVLLRSGPYICGEWEYGGLPAWLLSIDPNMIVRTMDPGYIAAVDKWFDVLMPLLKKYLHENGGPILMVQIENEYGSYFACDFDYLRFLYKKARGILGETAIIYTTDGDSRGDVKCGSIEACFVTIDFGPSNNPVANFAVQRQFQPQGPLMNSEFYTGWLDHWGNPHAHTNLDTVCKSLDKILALGANVNMYMYEGGTNFGYWNGANAPPYQPVPTSYDYDAPLNETGDITDKYIAIRQTISKYQKLPEIPIPPNTPKGKYGTTQMNFVSTIQDALDVVSPDKPVYSTYPLTMEQIRFYYGFILYRTKLPRDINQLTPLLTKGVRDRGYVMVDQVPQGIFIRDDVIQVNITGKQGQMLDILVENTGRIGFATLMNYNVKGLTENITLDGEILTGWNIYPISLENINSSIISTRQGSGPKLNNGLLTPSIYMGKVPIPTSDPEPKDTFLDMRPWVKGQAFVNGFNVGRYWPKMGPQVTLYVPKPALVSPSLPNYLVMFELENTSCPPSQPCNVIFTDKPFINAIPAGSSFSVREIKEGYNWNLRV</sequence>
<evidence type="ECO:0000259" key="12">
    <source>
        <dbReference type="Pfam" id="PF21467"/>
    </source>
</evidence>
<dbReference type="PANTHER" id="PTHR23421">
    <property type="entry name" value="BETA-GALACTOSIDASE RELATED"/>
    <property type="match status" value="1"/>
</dbReference>
<dbReference type="GO" id="GO:0005975">
    <property type="term" value="P:carbohydrate metabolic process"/>
    <property type="evidence" value="ECO:0007669"/>
    <property type="project" value="InterPro"/>
</dbReference>
<feature type="domain" description="Beta-galactosidase galactose-binding" evidence="12">
    <location>
        <begin position="543"/>
        <end position="601"/>
    </location>
</feature>
<dbReference type="InterPro" id="IPR019801">
    <property type="entry name" value="Glyco_hydro_35_CS"/>
</dbReference>
<dbReference type="SUPFAM" id="SSF49785">
    <property type="entry name" value="Galactose-binding domain-like"/>
    <property type="match status" value="1"/>
</dbReference>
<evidence type="ECO:0000256" key="7">
    <source>
        <dbReference type="RuleBase" id="RU000675"/>
    </source>
</evidence>
<dbReference type="InterPro" id="IPR048912">
    <property type="entry name" value="BetaGal1-like_ABD1"/>
</dbReference>
<evidence type="ECO:0000256" key="4">
    <source>
        <dbReference type="ARBA" id="ARBA00023180"/>
    </source>
</evidence>
<keyword evidence="14" id="KW-1185">Reference proteome</keyword>
<dbReference type="GO" id="GO:0004565">
    <property type="term" value="F:beta-galactosidase activity"/>
    <property type="evidence" value="ECO:0007669"/>
    <property type="project" value="UniProtKB-EC"/>
</dbReference>
<name>A0AAN8J3Y1_PATCE</name>
<gene>
    <name evidence="13" type="ORF">SNE40_022514</name>
</gene>
<feature type="active site" description="Nucleophile" evidence="6">
    <location>
        <position position="270"/>
    </location>
</feature>
<feature type="active site" description="Proton donor" evidence="6">
    <location>
        <position position="190"/>
    </location>
</feature>
<dbReference type="SUPFAM" id="SSF51445">
    <property type="entry name" value="(Trans)glycosidases"/>
    <property type="match status" value="1"/>
</dbReference>
<protein>
    <recommendedName>
        <fullName evidence="7">Beta-galactosidase</fullName>
        <ecNumber evidence="7">3.2.1.23</ecNumber>
    </recommendedName>
</protein>
<dbReference type="InterPro" id="IPR048913">
    <property type="entry name" value="BetaGal_gal-bd"/>
</dbReference>
<evidence type="ECO:0000313" key="13">
    <source>
        <dbReference type="EMBL" id="KAK6165620.1"/>
    </source>
</evidence>
<dbReference type="EC" id="3.2.1.23" evidence="7"/>
<keyword evidence="5 7" id="KW-0326">Glycosidase</keyword>
<evidence type="ECO:0000259" key="11">
    <source>
        <dbReference type="Pfam" id="PF21317"/>
    </source>
</evidence>
<organism evidence="13 14">
    <name type="scientific">Patella caerulea</name>
    <name type="common">Rayed Mediterranean limpet</name>
    <dbReference type="NCBI Taxonomy" id="87958"/>
    <lineage>
        <taxon>Eukaryota</taxon>
        <taxon>Metazoa</taxon>
        <taxon>Spiralia</taxon>
        <taxon>Lophotrochozoa</taxon>
        <taxon>Mollusca</taxon>
        <taxon>Gastropoda</taxon>
        <taxon>Patellogastropoda</taxon>
        <taxon>Patelloidea</taxon>
        <taxon>Patellidae</taxon>
        <taxon>Patella</taxon>
    </lineage>
</organism>
<evidence type="ECO:0000256" key="8">
    <source>
        <dbReference type="RuleBase" id="RU003679"/>
    </source>
</evidence>
<keyword evidence="4" id="KW-0325">Glycoprotein</keyword>
<dbReference type="Pfam" id="PF01301">
    <property type="entry name" value="Glyco_hydro_35"/>
    <property type="match status" value="1"/>
</dbReference>
<dbReference type="PIRSF" id="PIRSF006336">
    <property type="entry name" value="B-gal"/>
    <property type="match status" value="1"/>
</dbReference>
<dbReference type="EMBL" id="JAZGQO010000021">
    <property type="protein sequence ID" value="KAK6165620.1"/>
    <property type="molecule type" value="Genomic_DNA"/>
</dbReference>
<evidence type="ECO:0000259" key="10">
    <source>
        <dbReference type="Pfam" id="PF01301"/>
    </source>
</evidence>
<dbReference type="InterPro" id="IPR031330">
    <property type="entry name" value="Gly_Hdrlase_35_cat"/>
</dbReference>
<evidence type="ECO:0000256" key="9">
    <source>
        <dbReference type="SAM" id="SignalP"/>
    </source>
</evidence>
<dbReference type="InterPro" id="IPR017853">
    <property type="entry name" value="GH"/>
</dbReference>
<evidence type="ECO:0000256" key="3">
    <source>
        <dbReference type="ARBA" id="ARBA00022801"/>
    </source>
</evidence>
<reference evidence="13 14" key="1">
    <citation type="submission" date="2024-01" db="EMBL/GenBank/DDBJ databases">
        <title>The genome of the rayed Mediterranean limpet Patella caerulea (Linnaeus, 1758).</title>
        <authorList>
            <person name="Anh-Thu Weber A."/>
            <person name="Halstead-Nussloch G."/>
        </authorList>
    </citation>
    <scope>NUCLEOTIDE SEQUENCE [LARGE SCALE GENOMIC DNA]</scope>
    <source>
        <strain evidence="13">AATW-2023a</strain>
        <tissue evidence="13">Whole specimen</tissue>
    </source>
</reference>
<comment type="caution">
    <text evidence="13">The sequence shown here is derived from an EMBL/GenBank/DDBJ whole genome shotgun (WGS) entry which is preliminary data.</text>
</comment>
<dbReference type="InterPro" id="IPR001944">
    <property type="entry name" value="Glycoside_Hdrlase_35"/>
</dbReference>
<feature type="signal peptide" evidence="9">
    <location>
        <begin position="1"/>
        <end position="28"/>
    </location>
</feature>
<dbReference type="FunFam" id="3.20.20.80:FF:000017">
    <property type="entry name" value="Beta-galactosidase"/>
    <property type="match status" value="1"/>
</dbReference>
<keyword evidence="3 7" id="KW-0378">Hydrolase</keyword>
<proteinExistence type="inferred from homology"/>
<dbReference type="Proteomes" id="UP001347796">
    <property type="component" value="Unassembled WGS sequence"/>
</dbReference>
<dbReference type="FunFam" id="2.60.120.260:FF:000021">
    <property type="entry name" value="Beta-galactosidase"/>
    <property type="match status" value="1"/>
</dbReference>
<comment type="catalytic activity">
    <reaction evidence="7">
        <text>Hydrolysis of terminal non-reducing beta-D-galactose residues in beta-D-galactosides.</text>
        <dbReference type="EC" id="3.2.1.23"/>
    </reaction>
</comment>
<feature type="domain" description="Beta-galactosidase 1-like first all-beta" evidence="11">
    <location>
        <begin position="406"/>
        <end position="516"/>
    </location>
</feature>
<feature type="chain" id="PRO_5042857070" description="Beta-galactosidase" evidence="9">
    <location>
        <begin position="29"/>
        <end position="660"/>
    </location>
</feature>
<dbReference type="Gene3D" id="3.20.20.80">
    <property type="entry name" value="Glycosidases"/>
    <property type="match status" value="1"/>
</dbReference>
<dbReference type="Gene3D" id="2.60.120.260">
    <property type="entry name" value="Galactose-binding domain-like"/>
    <property type="match status" value="2"/>
</dbReference>
<dbReference type="InterPro" id="IPR008979">
    <property type="entry name" value="Galactose-bd-like_sf"/>
</dbReference>
<feature type="domain" description="Glycoside hydrolase 35 catalytic" evidence="10">
    <location>
        <begin position="41"/>
        <end position="359"/>
    </location>
</feature>
<dbReference type="PRINTS" id="PR00742">
    <property type="entry name" value="GLHYDRLASE35"/>
</dbReference>
<comment type="similarity">
    <text evidence="1 8">Belongs to the glycosyl hydrolase 35 family.</text>
</comment>
<evidence type="ECO:0000256" key="2">
    <source>
        <dbReference type="ARBA" id="ARBA00022729"/>
    </source>
</evidence>
<evidence type="ECO:0000256" key="6">
    <source>
        <dbReference type="PIRSR" id="PIRSR006336-1"/>
    </source>
</evidence>
<evidence type="ECO:0000313" key="14">
    <source>
        <dbReference type="Proteomes" id="UP001347796"/>
    </source>
</evidence>
<dbReference type="AlphaFoldDB" id="A0AAN8J3Y1"/>
<dbReference type="Pfam" id="PF21467">
    <property type="entry name" value="BetaGal_gal-bd"/>
    <property type="match status" value="1"/>
</dbReference>
<dbReference type="PROSITE" id="PS01182">
    <property type="entry name" value="GLYCOSYL_HYDROL_F35"/>
    <property type="match status" value="1"/>
</dbReference>
<evidence type="ECO:0000256" key="1">
    <source>
        <dbReference type="ARBA" id="ARBA00009809"/>
    </source>
</evidence>